<dbReference type="Proteomes" id="UP000735302">
    <property type="component" value="Unassembled WGS sequence"/>
</dbReference>
<comment type="caution">
    <text evidence="1">The sequence shown here is derived from an EMBL/GenBank/DDBJ whole genome shotgun (WGS) entry which is preliminary data.</text>
</comment>
<keyword evidence="1" id="KW-0808">Transferase</keyword>
<organism evidence="1 2">
    <name type="scientific">Plakobranchus ocellatus</name>
    <dbReference type="NCBI Taxonomy" id="259542"/>
    <lineage>
        <taxon>Eukaryota</taxon>
        <taxon>Metazoa</taxon>
        <taxon>Spiralia</taxon>
        <taxon>Lophotrochozoa</taxon>
        <taxon>Mollusca</taxon>
        <taxon>Gastropoda</taxon>
        <taxon>Heterobranchia</taxon>
        <taxon>Euthyneura</taxon>
        <taxon>Panpulmonata</taxon>
        <taxon>Sacoglossa</taxon>
        <taxon>Placobranchoidea</taxon>
        <taxon>Plakobranchidae</taxon>
        <taxon>Plakobranchus</taxon>
    </lineage>
</organism>
<keyword evidence="1" id="KW-0548">Nucleotidyltransferase</keyword>
<accession>A0AAV4A7A8</accession>
<proteinExistence type="predicted"/>
<evidence type="ECO:0000313" key="2">
    <source>
        <dbReference type="Proteomes" id="UP000735302"/>
    </source>
</evidence>
<keyword evidence="1" id="KW-0695">RNA-directed DNA polymerase</keyword>
<dbReference type="GO" id="GO:0003964">
    <property type="term" value="F:RNA-directed DNA polymerase activity"/>
    <property type="evidence" value="ECO:0007669"/>
    <property type="project" value="UniProtKB-KW"/>
</dbReference>
<sequence>MVIEVILKAAEGKAFMDDTTVICSNEYETRRMLTCLDLFMSWCRMEFKPKKSRSLSIRKGKVDETTTFTVAEQQIPTVSKKNQSRASEDGMIPL</sequence>
<protein>
    <submittedName>
        <fullName evidence="1">Reverse transcriptase</fullName>
    </submittedName>
</protein>
<gene>
    <name evidence="1" type="ORF">PoB_002861900</name>
</gene>
<dbReference type="EMBL" id="BLXT01003566">
    <property type="protein sequence ID" value="GFO02114.1"/>
    <property type="molecule type" value="Genomic_DNA"/>
</dbReference>
<keyword evidence="2" id="KW-1185">Reference proteome</keyword>
<reference evidence="1 2" key="1">
    <citation type="journal article" date="2021" name="Elife">
        <title>Chloroplast acquisition without the gene transfer in kleptoplastic sea slugs, Plakobranchus ocellatus.</title>
        <authorList>
            <person name="Maeda T."/>
            <person name="Takahashi S."/>
            <person name="Yoshida T."/>
            <person name="Shimamura S."/>
            <person name="Takaki Y."/>
            <person name="Nagai Y."/>
            <person name="Toyoda A."/>
            <person name="Suzuki Y."/>
            <person name="Arimoto A."/>
            <person name="Ishii H."/>
            <person name="Satoh N."/>
            <person name="Nishiyama T."/>
            <person name="Hasebe M."/>
            <person name="Maruyama T."/>
            <person name="Minagawa J."/>
            <person name="Obokata J."/>
            <person name="Shigenobu S."/>
        </authorList>
    </citation>
    <scope>NUCLEOTIDE SEQUENCE [LARGE SCALE GENOMIC DNA]</scope>
</reference>
<name>A0AAV4A7A8_9GAST</name>
<evidence type="ECO:0000313" key="1">
    <source>
        <dbReference type="EMBL" id="GFO02114.1"/>
    </source>
</evidence>
<dbReference type="AlphaFoldDB" id="A0AAV4A7A8"/>